<dbReference type="RefSeq" id="WP_034194682.1">
    <property type="nucleotide sequence ID" value="NZ_CADFDQ010000035.1"/>
</dbReference>
<proteinExistence type="predicted"/>
<evidence type="ECO:0000313" key="3">
    <source>
        <dbReference type="Proteomes" id="UP001248067"/>
    </source>
</evidence>
<evidence type="ECO:0000313" key="2">
    <source>
        <dbReference type="EMBL" id="MDR8756676.1"/>
    </source>
</evidence>
<feature type="transmembrane region" description="Helical" evidence="1">
    <location>
        <begin position="35"/>
        <end position="57"/>
    </location>
</feature>
<evidence type="ECO:0000256" key="1">
    <source>
        <dbReference type="SAM" id="Phobius"/>
    </source>
</evidence>
<dbReference type="EMBL" id="VJSY01000045">
    <property type="protein sequence ID" value="MDR8756676.1"/>
    <property type="molecule type" value="Genomic_DNA"/>
</dbReference>
<keyword evidence="1" id="KW-1133">Transmembrane helix</keyword>
<feature type="transmembrane region" description="Helical" evidence="1">
    <location>
        <begin position="361"/>
        <end position="379"/>
    </location>
</feature>
<reference evidence="2 3" key="1">
    <citation type="submission" date="2019-06" db="EMBL/GenBank/DDBJ databases">
        <title>Evolution of Burkholderia multivorans in the lungs of Cystic Fibrosis patients.</title>
        <authorList>
            <person name="Moreira L.M."/>
        </authorList>
    </citation>
    <scope>NUCLEOTIDE SEQUENCE [LARGE SCALE GENOMIC DNA]</scope>
    <source>
        <strain evidence="2 3">VC13239</strain>
    </source>
</reference>
<organism evidence="2 3">
    <name type="scientific">Burkholderia pseudomultivorans</name>
    <dbReference type="NCBI Taxonomy" id="1207504"/>
    <lineage>
        <taxon>Bacteria</taxon>
        <taxon>Pseudomonadati</taxon>
        <taxon>Pseudomonadota</taxon>
        <taxon>Betaproteobacteria</taxon>
        <taxon>Burkholderiales</taxon>
        <taxon>Burkholderiaceae</taxon>
        <taxon>Burkholderia</taxon>
        <taxon>Burkholderia cepacia complex</taxon>
    </lineage>
</organism>
<feature type="transmembrane region" description="Helical" evidence="1">
    <location>
        <begin position="328"/>
        <end position="349"/>
    </location>
</feature>
<feature type="transmembrane region" description="Helical" evidence="1">
    <location>
        <begin position="212"/>
        <end position="237"/>
    </location>
</feature>
<name>A0ABU2EAJ0_9BURK</name>
<dbReference type="Proteomes" id="UP001248067">
    <property type="component" value="Unassembled WGS sequence"/>
</dbReference>
<evidence type="ECO:0008006" key="4">
    <source>
        <dbReference type="Google" id="ProtNLM"/>
    </source>
</evidence>
<sequence length="415" mass="42347">MTSHRLDALQVGALLVSASYGIAFLFGSGEMAMRWGMAGSLYAVVTALGMVVLAACARRLWAAAELIWEVFGRAYGDVIRKGVALLSLTWMAGVLAAQIHGGFVILMIAGVPRACAPVLMAGALLAASSIDLGVAAGFFACCLLASNIVLFHIVVQAGGISLYLHAAPEFIRDAHSLPHADLLVTTVAVGFLVITGADYQQFIIAARRPVDAVAGCLIAGLFLLLTGFLPAAAVVAAHRSGQLTGIPDAAEVIPLLLLHTANGIGRTAALVSLGFLLAAALGAGAAITRAMAGALAATLSGAARHRLACRCLIVVAGSVIAIDGQTIISTIVSLNIVYVSAIGLAFLLYQSGRPVSTRCMAWMLSSGAAFSLGASVMNWAGIGDTPSWCALPAGLVASSVAGIWRSAVSTRRATG</sequence>
<feature type="transmembrane region" description="Helical" evidence="1">
    <location>
        <begin position="12"/>
        <end position="29"/>
    </location>
</feature>
<feature type="transmembrane region" description="Helical" evidence="1">
    <location>
        <begin position="307"/>
        <end position="322"/>
    </location>
</feature>
<keyword evidence="1" id="KW-0472">Membrane</keyword>
<feature type="transmembrane region" description="Helical" evidence="1">
    <location>
        <begin position="264"/>
        <end position="287"/>
    </location>
</feature>
<feature type="transmembrane region" description="Helical" evidence="1">
    <location>
        <begin position="385"/>
        <end position="404"/>
    </location>
</feature>
<gene>
    <name evidence="2" type="ORF">FEQ00_05114</name>
</gene>
<feature type="transmembrane region" description="Helical" evidence="1">
    <location>
        <begin position="78"/>
        <end position="97"/>
    </location>
</feature>
<keyword evidence="1" id="KW-0812">Transmembrane</keyword>
<keyword evidence="3" id="KW-1185">Reference proteome</keyword>
<protein>
    <recommendedName>
        <fullName evidence="4">Sodium:solute symporter</fullName>
    </recommendedName>
</protein>
<accession>A0ABU2EAJ0</accession>
<feature type="transmembrane region" description="Helical" evidence="1">
    <location>
        <begin position="182"/>
        <end position="200"/>
    </location>
</feature>
<comment type="caution">
    <text evidence="2">The sequence shown here is derived from an EMBL/GenBank/DDBJ whole genome shotgun (WGS) entry which is preliminary data.</text>
</comment>